<dbReference type="GO" id="GO:0003964">
    <property type="term" value="F:RNA-directed DNA polymerase activity"/>
    <property type="evidence" value="ECO:0007669"/>
    <property type="project" value="UniProtKB-KW"/>
</dbReference>
<dbReference type="Pfam" id="PF02022">
    <property type="entry name" value="Integrase_Zn"/>
    <property type="match status" value="1"/>
</dbReference>
<reference evidence="13 14" key="1">
    <citation type="submission" date="2014-04" db="EMBL/GenBank/DDBJ databases">
        <title>Genome evolution of avian class.</title>
        <authorList>
            <person name="Zhang G."/>
            <person name="Li C."/>
        </authorList>
    </citation>
    <scope>NUCLEOTIDE SEQUENCE [LARGE SCALE GENOMIC DNA]</scope>
    <source>
        <strain evidence="13">BGI_N302</strain>
    </source>
</reference>
<feature type="domain" description="Integrase-type" evidence="10">
    <location>
        <begin position="103"/>
        <end position="144"/>
    </location>
</feature>
<evidence type="ECO:0000259" key="11">
    <source>
        <dbReference type="PROSITE" id="PS50879"/>
    </source>
</evidence>
<gene>
    <name evidence="13" type="ORF">N302_00828</name>
</gene>
<proteinExistence type="predicted"/>
<keyword evidence="14" id="KW-1185">Reference proteome</keyword>
<dbReference type="PROSITE" id="PS50994">
    <property type="entry name" value="INTEGRASE"/>
    <property type="match status" value="1"/>
</dbReference>
<dbReference type="STRING" id="85066.A0A091EC18"/>
<evidence type="ECO:0000256" key="7">
    <source>
        <dbReference type="ARBA" id="ARBA00022801"/>
    </source>
</evidence>
<dbReference type="InterPro" id="IPR012337">
    <property type="entry name" value="RNaseH-like_sf"/>
</dbReference>
<keyword evidence="3" id="KW-0548">Nucleotidyltransferase</keyword>
<dbReference type="GO" id="GO:0015074">
    <property type="term" value="P:DNA integration"/>
    <property type="evidence" value="ECO:0007669"/>
    <property type="project" value="InterPro"/>
</dbReference>
<dbReference type="Gene3D" id="3.30.420.10">
    <property type="entry name" value="Ribonuclease H-like superfamily/Ribonuclease H"/>
    <property type="match status" value="2"/>
</dbReference>
<dbReference type="Pfam" id="PF00665">
    <property type="entry name" value="rve"/>
    <property type="match status" value="1"/>
</dbReference>
<keyword evidence="9" id="KW-0862">Zinc</keyword>
<evidence type="ECO:0000256" key="5">
    <source>
        <dbReference type="ARBA" id="ARBA00022723"/>
    </source>
</evidence>
<feature type="non-terminal residue" evidence="13">
    <location>
        <position position="1"/>
    </location>
</feature>
<dbReference type="PANTHER" id="PTHR41694:SF3">
    <property type="entry name" value="RNA-DIRECTED DNA POLYMERASE-RELATED"/>
    <property type="match status" value="1"/>
</dbReference>
<dbReference type="GO" id="GO:0008270">
    <property type="term" value="F:zinc ion binding"/>
    <property type="evidence" value="ECO:0007669"/>
    <property type="project" value="UniProtKB-KW"/>
</dbReference>
<keyword evidence="9" id="KW-0863">Zinc-finger</keyword>
<organism evidence="13 14">
    <name type="scientific">Corvus brachyrhynchos</name>
    <name type="common">American crow</name>
    <dbReference type="NCBI Taxonomy" id="85066"/>
    <lineage>
        <taxon>Eukaryota</taxon>
        <taxon>Metazoa</taxon>
        <taxon>Chordata</taxon>
        <taxon>Craniata</taxon>
        <taxon>Vertebrata</taxon>
        <taxon>Euteleostomi</taxon>
        <taxon>Archelosauria</taxon>
        <taxon>Archosauria</taxon>
        <taxon>Dinosauria</taxon>
        <taxon>Saurischia</taxon>
        <taxon>Theropoda</taxon>
        <taxon>Coelurosauria</taxon>
        <taxon>Aves</taxon>
        <taxon>Neognathae</taxon>
        <taxon>Neoaves</taxon>
        <taxon>Telluraves</taxon>
        <taxon>Australaves</taxon>
        <taxon>Passeriformes</taxon>
        <taxon>Corvoidea</taxon>
        <taxon>Corvidae</taxon>
        <taxon>Corvus</taxon>
    </lineage>
</organism>
<dbReference type="GO" id="GO:0035613">
    <property type="term" value="F:RNA stem-loop binding"/>
    <property type="evidence" value="ECO:0007669"/>
    <property type="project" value="TreeGrafter"/>
</dbReference>
<keyword evidence="8" id="KW-0695">RNA-directed DNA polymerase</keyword>
<dbReference type="EC" id="2.7.7.49" evidence="1"/>
<dbReference type="PANTHER" id="PTHR41694">
    <property type="entry name" value="ENDOGENOUS RETROVIRUS GROUP K MEMBER POL PROTEIN"/>
    <property type="match status" value="1"/>
</dbReference>
<dbReference type="Proteomes" id="UP000052976">
    <property type="component" value="Unassembled WGS sequence"/>
</dbReference>
<name>A0A091EC18_CORBR</name>
<keyword evidence="2" id="KW-0808">Transferase</keyword>
<protein>
    <recommendedName>
        <fullName evidence="1">RNA-directed DNA polymerase</fullName>
        <ecNumber evidence="1">2.7.7.49</ecNumber>
    </recommendedName>
</protein>
<evidence type="ECO:0000256" key="1">
    <source>
        <dbReference type="ARBA" id="ARBA00012493"/>
    </source>
</evidence>
<keyword evidence="5" id="KW-0479">Metal-binding</keyword>
<feature type="non-terminal residue" evidence="13">
    <location>
        <position position="275"/>
    </location>
</feature>
<evidence type="ECO:0000256" key="6">
    <source>
        <dbReference type="ARBA" id="ARBA00022759"/>
    </source>
</evidence>
<keyword evidence="7" id="KW-0378">Hydrolase</keyword>
<dbReference type="InterPro" id="IPR003308">
    <property type="entry name" value="Integrase_Zn-bd_dom_N"/>
</dbReference>
<dbReference type="InterPro" id="IPR002156">
    <property type="entry name" value="RNaseH_domain"/>
</dbReference>
<evidence type="ECO:0000256" key="3">
    <source>
        <dbReference type="ARBA" id="ARBA00022695"/>
    </source>
</evidence>
<dbReference type="PROSITE" id="PS50879">
    <property type="entry name" value="RNASE_H_1"/>
    <property type="match status" value="1"/>
</dbReference>
<dbReference type="InterPro" id="IPR017856">
    <property type="entry name" value="Integrase-like_N"/>
</dbReference>
<dbReference type="EMBL" id="KK718099">
    <property type="protein sequence ID" value="KFO54207.1"/>
    <property type="molecule type" value="Genomic_DNA"/>
</dbReference>
<dbReference type="Gene3D" id="1.10.10.200">
    <property type="match status" value="1"/>
</dbReference>
<dbReference type="InterPro" id="IPR036397">
    <property type="entry name" value="RNaseH_sf"/>
</dbReference>
<evidence type="ECO:0000256" key="2">
    <source>
        <dbReference type="ARBA" id="ARBA00022679"/>
    </source>
</evidence>
<dbReference type="SUPFAM" id="SSF53098">
    <property type="entry name" value="Ribonuclease H-like"/>
    <property type="match status" value="2"/>
</dbReference>
<dbReference type="AlphaFoldDB" id="A0A091EC18"/>
<evidence type="ECO:0000256" key="4">
    <source>
        <dbReference type="ARBA" id="ARBA00022722"/>
    </source>
</evidence>
<evidence type="ECO:0000313" key="14">
    <source>
        <dbReference type="Proteomes" id="UP000052976"/>
    </source>
</evidence>
<evidence type="ECO:0000256" key="9">
    <source>
        <dbReference type="PROSITE-ProRule" id="PRU00450"/>
    </source>
</evidence>
<accession>A0A091EC18</accession>
<dbReference type="Pfam" id="PF00075">
    <property type="entry name" value="RNase_H"/>
    <property type="match status" value="1"/>
</dbReference>
<evidence type="ECO:0000259" key="10">
    <source>
        <dbReference type="PROSITE" id="PS50876"/>
    </source>
</evidence>
<dbReference type="SUPFAM" id="SSF46919">
    <property type="entry name" value="N-terminal Zn binding domain of HIV integrase"/>
    <property type="match status" value="1"/>
</dbReference>
<evidence type="ECO:0000313" key="13">
    <source>
        <dbReference type="EMBL" id="KFO54207.1"/>
    </source>
</evidence>
<keyword evidence="4" id="KW-0540">Nuclease</keyword>
<dbReference type="PROSITE" id="PS50876">
    <property type="entry name" value="ZF_INTEGRASE"/>
    <property type="match status" value="1"/>
</dbReference>
<evidence type="ECO:0000256" key="8">
    <source>
        <dbReference type="ARBA" id="ARBA00022918"/>
    </source>
</evidence>
<keyword evidence="6" id="KW-0255">Endonuclease</keyword>
<dbReference type="InterPro" id="IPR001584">
    <property type="entry name" value="Integrase_cat-core"/>
</dbReference>
<sequence length="275" mass="30467">GSPQIVELAAVVRAFQKWHTPLNLVTDSAYVAGIGERAEAAVLREVSNVDLFQWLQQLISLLDTRRHPYFVMHVCSHTTLRGFIAEGNRQDDLLTLPVQVLPDHFAQAKLSHSFFHQNAAALCRTFALKRQQVRDIIAACPDCQHHNFVTGSLGINLCGLQSLQVWQTDVTHYPEFGRLKYVHSSTSTFSGALFASCHTGEAANDVCCHFLAAFAALGIPQQIKPDNGPAYTSQRLSSFFTLWGISHITGIPHFPTGQAIIERAHSTLKRLLAQQ</sequence>
<feature type="domain" description="Integrase catalytic" evidence="12">
    <location>
        <begin position="158"/>
        <end position="275"/>
    </location>
</feature>
<evidence type="ECO:0000259" key="12">
    <source>
        <dbReference type="PROSITE" id="PS50994"/>
    </source>
</evidence>
<dbReference type="GO" id="GO:0004523">
    <property type="term" value="F:RNA-DNA hybrid ribonuclease activity"/>
    <property type="evidence" value="ECO:0007669"/>
    <property type="project" value="InterPro"/>
</dbReference>
<feature type="domain" description="RNase H type-1" evidence="11">
    <location>
        <begin position="1"/>
        <end position="99"/>
    </location>
</feature>